<keyword evidence="1" id="KW-0560">Oxidoreductase</keyword>
<name>A0A9X8MCZ5_9PSED</name>
<proteinExistence type="predicted"/>
<dbReference type="RefSeq" id="WP_074825536.1">
    <property type="nucleotide sequence ID" value="NZ_FOEV01000006.1"/>
</dbReference>
<organism evidence="1 2">
    <name type="scientific">Pseudomonas lutea</name>
    <dbReference type="NCBI Taxonomy" id="243924"/>
    <lineage>
        <taxon>Bacteria</taxon>
        <taxon>Pseudomonadati</taxon>
        <taxon>Pseudomonadota</taxon>
        <taxon>Gammaproteobacteria</taxon>
        <taxon>Pseudomonadales</taxon>
        <taxon>Pseudomonadaceae</taxon>
        <taxon>Pseudomonas</taxon>
    </lineage>
</organism>
<dbReference type="EMBL" id="FOEV01000006">
    <property type="protein sequence ID" value="SEQ55904.1"/>
    <property type="molecule type" value="Genomic_DNA"/>
</dbReference>
<comment type="caution">
    <text evidence="1">The sequence shown here is derived from an EMBL/GenBank/DDBJ whole genome shotgun (WGS) entry which is preliminary data.</text>
</comment>
<keyword evidence="1" id="KW-0503">Monooxygenase</keyword>
<gene>
    <name evidence="1" type="ORF">SAMN05216409_106272</name>
</gene>
<dbReference type="GeneID" id="300267224"/>
<protein>
    <submittedName>
        <fullName evidence="1">Quinol monooxygenase YgiN</fullName>
    </submittedName>
</protein>
<accession>A0A9X8MCZ5</accession>
<evidence type="ECO:0000313" key="1">
    <source>
        <dbReference type="EMBL" id="SEQ55904.1"/>
    </source>
</evidence>
<evidence type="ECO:0000313" key="2">
    <source>
        <dbReference type="Proteomes" id="UP000183210"/>
    </source>
</evidence>
<reference evidence="1 2" key="1">
    <citation type="submission" date="2016-10" db="EMBL/GenBank/DDBJ databases">
        <authorList>
            <person name="Varghese N."/>
            <person name="Submissions S."/>
        </authorList>
    </citation>
    <scope>NUCLEOTIDE SEQUENCE [LARGE SCALE GENOMIC DNA]</scope>
    <source>
        <strain evidence="1 2">LMG 21974</strain>
    </source>
</reference>
<dbReference type="GO" id="GO:0004497">
    <property type="term" value="F:monooxygenase activity"/>
    <property type="evidence" value="ECO:0007669"/>
    <property type="project" value="UniProtKB-KW"/>
</dbReference>
<dbReference type="InterPro" id="IPR011008">
    <property type="entry name" value="Dimeric_a/b-barrel"/>
</dbReference>
<dbReference type="Gene3D" id="3.30.70.100">
    <property type="match status" value="1"/>
</dbReference>
<dbReference type="AlphaFoldDB" id="A0A9X8MCZ5"/>
<sequence length="120" mass="13476">MSASPYISLLLIHARTGRSAALRACLRELPYPGQTCLTFTVMPSPEEENCWLVYGQWQSQSDMDSYFNTLPAELWMRLVNGSLAARMEFMTFEGNELPNAYRWATPRFSSPGCGSYACCG</sequence>
<dbReference type="SUPFAM" id="SSF54909">
    <property type="entry name" value="Dimeric alpha+beta barrel"/>
    <property type="match status" value="1"/>
</dbReference>
<dbReference type="Proteomes" id="UP000183210">
    <property type="component" value="Unassembled WGS sequence"/>
</dbReference>